<feature type="non-terminal residue" evidence="4">
    <location>
        <position position="1"/>
    </location>
</feature>
<gene>
    <name evidence="4" type="ORF">PFISCL1PPCAC_18358</name>
</gene>
<accession>A0AAV5W4E5</accession>
<evidence type="ECO:0000256" key="2">
    <source>
        <dbReference type="SAM" id="Phobius"/>
    </source>
</evidence>
<dbReference type="AlphaFoldDB" id="A0AAV5W4E5"/>
<dbReference type="InterPro" id="IPR006861">
    <property type="entry name" value="HABP4_PAIRBP1-bd"/>
</dbReference>
<dbReference type="Proteomes" id="UP001432322">
    <property type="component" value="Unassembled WGS sequence"/>
</dbReference>
<dbReference type="Pfam" id="PF04774">
    <property type="entry name" value="HABP4_PAI-RBP1"/>
    <property type="match status" value="1"/>
</dbReference>
<feature type="region of interest" description="Disordered" evidence="1">
    <location>
        <begin position="42"/>
        <end position="71"/>
    </location>
</feature>
<sequence length="162" mass="19208">RSLTLRRSLSTPSTVLFTGTVAEMITVTSMALILLLKLEEEEREAKKVSEEKEKKEREEREQREEKEKREMTLAEWEAQRKKDEVEVDKWEAQCKLSEGRDVNDEQIAMPEPTIDDDYDGMPPAYSPDRCLSCYCKLTKEHNRACLDHRKWRMEKIKERLEN</sequence>
<evidence type="ECO:0000256" key="1">
    <source>
        <dbReference type="SAM" id="MobiDB-lite"/>
    </source>
</evidence>
<evidence type="ECO:0000313" key="5">
    <source>
        <dbReference type="Proteomes" id="UP001432322"/>
    </source>
</evidence>
<name>A0AAV5W4E5_9BILA</name>
<comment type="caution">
    <text evidence="4">The sequence shown here is derived from an EMBL/GenBank/DDBJ whole genome shotgun (WGS) entry which is preliminary data.</text>
</comment>
<reference evidence="4" key="1">
    <citation type="submission" date="2023-10" db="EMBL/GenBank/DDBJ databases">
        <title>Genome assembly of Pristionchus species.</title>
        <authorList>
            <person name="Yoshida K."/>
            <person name="Sommer R.J."/>
        </authorList>
    </citation>
    <scope>NUCLEOTIDE SEQUENCE</scope>
    <source>
        <strain evidence="4">RS5133</strain>
    </source>
</reference>
<keyword evidence="2" id="KW-0812">Transmembrane</keyword>
<proteinExistence type="predicted"/>
<evidence type="ECO:0000313" key="4">
    <source>
        <dbReference type="EMBL" id="GMT27061.1"/>
    </source>
</evidence>
<feature type="transmembrane region" description="Helical" evidence="2">
    <location>
        <begin position="15"/>
        <end position="36"/>
    </location>
</feature>
<keyword evidence="5" id="KW-1185">Reference proteome</keyword>
<evidence type="ECO:0000259" key="3">
    <source>
        <dbReference type="Pfam" id="PF04774"/>
    </source>
</evidence>
<organism evidence="4 5">
    <name type="scientific">Pristionchus fissidentatus</name>
    <dbReference type="NCBI Taxonomy" id="1538716"/>
    <lineage>
        <taxon>Eukaryota</taxon>
        <taxon>Metazoa</taxon>
        <taxon>Ecdysozoa</taxon>
        <taxon>Nematoda</taxon>
        <taxon>Chromadorea</taxon>
        <taxon>Rhabditida</taxon>
        <taxon>Rhabditina</taxon>
        <taxon>Diplogasteromorpha</taxon>
        <taxon>Diplogasteroidea</taxon>
        <taxon>Neodiplogasteridae</taxon>
        <taxon>Pristionchus</taxon>
    </lineage>
</organism>
<keyword evidence="2" id="KW-0472">Membrane</keyword>
<dbReference type="EMBL" id="BTSY01000005">
    <property type="protein sequence ID" value="GMT27061.1"/>
    <property type="molecule type" value="Genomic_DNA"/>
</dbReference>
<feature type="region of interest" description="Disordered" evidence="1">
    <location>
        <begin position="101"/>
        <end position="121"/>
    </location>
</feature>
<feature type="domain" description="Hyaluronan/mRNA-binding protein" evidence="3">
    <location>
        <begin position="39"/>
        <end position="84"/>
    </location>
</feature>
<keyword evidence="2" id="KW-1133">Transmembrane helix</keyword>
<protein>
    <recommendedName>
        <fullName evidence="3">Hyaluronan/mRNA-binding protein domain-containing protein</fullName>
    </recommendedName>
</protein>